<gene>
    <name evidence="2" type="ORF">ERS852456_01298</name>
</gene>
<feature type="compositionally biased region" description="Basic and acidic residues" evidence="1">
    <location>
        <begin position="25"/>
        <end position="34"/>
    </location>
</feature>
<protein>
    <recommendedName>
        <fullName evidence="4">DUF5067 domain-containing protein</fullName>
    </recommendedName>
</protein>
<sequence>MTACSNNSSEMDSLKRENKELKAQIAELEKKAQQEETSDFSDSDLESKQEEQNKVYGLNETWTVDGLWSLTFTSVTQTEERNQYSDKTPAQVIYLNYDYENIGYQNDLQDLFIGSTSFQIIDSAGEIAETYPLTSTTYPQQIPVGAKCVGAQECIALNNASGNIKIIVSLYDNNYTEHTATFELPVQ</sequence>
<evidence type="ECO:0000256" key="1">
    <source>
        <dbReference type="SAM" id="MobiDB-lite"/>
    </source>
</evidence>
<proteinExistence type="predicted"/>
<feature type="region of interest" description="Disordered" evidence="1">
    <location>
        <begin position="25"/>
        <end position="52"/>
    </location>
</feature>
<name>A0A174BC00_9FIRM</name>
<accession>A0A174BC00</accession>
<dbReference type="EMBL" id="CYZO01000014">
    <property type="protein sequence ID" value="CUN97699.1"/>
    <property type="molecule type" value="Genomic_DNA"/>
</dbReference>
<organism evidence="2 3">
    <name type="scientific">[Ruminococcus] torques</name>
    <dbReference type="NCBI Taxonomy" id="33039"/>
    <lineage>
        <taxon>Bacteria</taxon>
        <taxon>Bacillati</taxon>
        <taxon>Bacillota</taxon>
        <taxon>Clostridia</taxon>
        <taxon>Lachnospirales</taxon>
        <taxon>Lachnospiraceae</taxon>
        <taxon>Mediterraneibacter</taxon>
    </lineage>
</organism>
<evidence type="ECO:0000313" key="2">
    <source>
        <dbReference type="EMBL" id="CUN97699.1"/>
    </source>
</evidence>
<reference evidence="2 3" key="1">
    <citation type="submission" date="2015-09" db="EMBL/GenBank/DDBJ databases">
        <authorList>
            <consortium name="Pathogen Informatics"/>
        </authorList>
    </citation>
    <scope>NUCLEOTIDE SEQUENCE [LARGE SCALE GENOMIC DNA]</scope>
    <source>
        <strain evidence="2 3">2789STDY5834841</strain>
    </source>
</reference>
<evidence type="ECO:0008006" key="4">
    <source>
        <dbReference type="Google" id="ProtNLM"/>
    </source>
</evidence>
<dbReference type="Proteomes" id="UP000095787">
    <property type="component" value="Unassembled WGS sequence"/>
</dbReference>
<dbReference type="AlphaFoldDB" id="A0A174BC00"/>
<evidence type="ECO:0000313" key="3">
    <source>
        <dbReference type="Proteomes" id="UP000095787"/>
    </source>
</evidence>